<name>A0A6J1L4Q8_DROHY</name>
<evidence type="ECO:0000313" key="4">
    <source>
        <dbReference type="RefSeq" id="XP_023159792.1"/>
    </source>
</evidence>
<keyword evidence="3" id="KW-1185">Reference proteome</keyword>
<dbReference type="GeneID" id="111592029"/>
<dbReference type="OrthoDB" id="5919137at2759"/>
<dbReference type="Proteomes" id="UP000504633">
    <property type="component" value="Unplaced"/>
</dbReference>
<feature type="compositionally biased region" description="Polar residues" evidence="1">
    <location>
        <begin position="35"/>
        <end position="47"/>
    </location>
</feature>
<feature type="chain" id="PRO_5026848463" evidence="2">
    <location>
        <begin position="25"/>
        <end position="292"/>
    </location>
</feature>
<dbReference type="OMA" id="QYLVHPW"/>
<reference evidence="4" key="1">
    <citation type="submission" date="2025-08" db="UniProtKB">
        <authorList>
            <consortium name="RefSeq"/>
        </authorList>
    </citation>
    <scope>IDENTIFICATION</scope>
    <source>
        <strain evidence="4">15085-1641.00</strain>
        <tissue evidence="4">Whole body</tissue>
    </source>
</reference>
<feature type="signal peptide" evidence="2">
    <location>
        <begin position="1"/>
        <end position="24"/>
    </location>
</feature>
<protein>
    <submittedName>
        <fullName evidence="4">Tachykinins isoform X1</fullName>
    </submittedName>
</protein>
<proteinExistence type="predicted"/>
<feature type="region of interest" description="Disordered" evidence="1">
    <location>
        <begin position="149"/>
        <end position="182"/>
    </location>
</feature>
<evidence type="ECO:0000256" key="2">
    <source>
        <dbReference type="SAM" id="SignalP"/>
    </source>
</evidence>
<keyword evidence="2" id="KW-0732">Signal</keyword>
<dbReference type="KEGG" id="dhe:111592029"/>
<organism evidence="3 4">
    <name type="scientific">Drosophila hydei</name>
    <name type="common">Fruit fly</name>
    <dbReference type="NCBI Taxonomy" id="7224"/>
    <lineage>
        <taxon>Eukaryota</taxon>
        <taxon>Metazoa</taxon>
        <taxon>Ecdysozoa</taxon>
        <taxon>Arthropoda</taxon>
        <taxon>Hexapoda</taxon>
        <taxon>Insecta</taxon>
        <taxon>Pterygota</taxon>
        <taxon>Neoptera</taxon>
        <taxon>Endopterygota</taxon>
        <taxon>Diptera</taxon>
        <taxon>Brachycera</taxon>
        <taxon>Muscomorpha</taxon>
        <taxon>Ephydroidea</taxon>
        <taxon>Drosophilidae</taxon>
        <taxon>Drosophila</taxon>
    </lineage>
</organism>
<accession>A0A6J1L4Q8</accession>
<dbReference type="AlphaFoldDB" id="A0A6J1L4Q8"/>
<feature type="region of interest" description="Disordered" evidence="1">
    <location>
        <begin position="35"/>
        <end position="86"/>
    </location>
</feature>
<evidence type="ECO:0000256" key="1">
    <source>
        <dbReference type="SAM" id="MobiDB-lite"/>
    </source>
</evidence>
<evidence type="ECO:0000313" key="3">
    <source>
        <dbReference type="Proteomes" id="UP000504633"/>
    </source>
</evidence>
<gene>
    <name evidence="4" type="primary">LOC111592029</name>
</gene>
<sequence>MCNQKLLLLLLLLTAAAIVSNAAAVESEDTDAITISPSAPDAQQQPRNMVKRAPTSSFIGMRGKKEREVSTDANWSGPDPLDYAEDDADNSYNEIGRRLKKAPMAFVGVRGKKFTSSNNRLRDLLQNMEEQRLRESFLQDFLEHLANDGGDVEKRAPTGFTGMRGKRPSLSENDPADDEDDAQELLEKRAPINSFVGVRGKKDVSHQHYKRAALSELWRKLFKKAYDVRGKKQRYADFNSKFVAVRGKKSALSDGNGGLEENMVLPWVYVIGGKRAPSGFLGMRGKRPALME</sequence>
<dbReference type="RefSeq" id="XP_023159792.1">
    <property type="nucleotide sequence ID" value="XM_023304024.2"/>
</dbReference>